<feature type="domain" description="Bifunctional inhibitor/plant lipid transfer protein/seed storage helical" evidence="11">
    <location>
        <begin position="24"/>
        <end position="110"/>
    </location>
</feature>
<evidence type="ECO:0000256" key="7">
    <source>
        <dbReference type="ARBA" id="ARBA00023180"/>
    </source>
</evidence>
<keyword evidence="6" id="KW-1015">Disulfide bond</keyword>
<dbReference type="InterPro" id="IPR016140">
    <property type="entry name" value="Bifunc_inhib/LTP/seed_store"/>
</dbReference>
<accession>A0ABC8S1R0</accession>
<organism evidence="12 13">
    <name type="scientific">Ilex paraguariensis</name>
    <name type="common">yerba mate</name>
    <dbReference type="NCBI Taxonomy" id="185542"/>
    <lineage>
        <taxon>Eukaryota</taxon>
        <taxon>Viridiplantae</taxon>
        <taxon>Streptophyta</taxon>
        <taxon>Embryophyta</taxon>
        <taxon>Tracheophyta</taxon>
        <taxon>Spermatophyta</taxon>
        <taxon>Magnoliopsida</taxon>
        <taxon>eudicotyledons</taxon>
        <taxon>Gunneridae</taxon>
        <taxon>Pentapetalae</taxon>
        <taxon>asterids</taxon>
        <taxon>campanulids</taxon>
        <taxon>Aquifoliales</taxon>
        <taxon>Aquifoliaceae</taxon>
        <taxon>Ilex</taxon>
    </lineage>
</organism>
<comment type="similarity">
    <text evidence="2">Belongs to the plant LTP family.</text>
</comment>
<dbReference type="Pfam" id="PF14368">
    <property type="entry name" value="LTP_2"/>
    <property type="match status" value="1"/>
</dbReference>
<dbReference type="InterPro" id="IPR043325">
    <property type="entry name" value="LTSS"/>
</dbReference>
<dbReference type="Proteomes" id="UP001642360">
    <property type="component" value="Unassembled WGS sequence"/>
</dbReference>
<dbReference type="EMBL" id="CAUOFW020002092">
    <property type="protein sequence ID" value="CAK9151099.1"/>
    <property type="molecule type" value="Genomic_DNA"/>
</dbReference>
<protein>
    <recommendedName>
        <fullName evidence="11">Bifunctional inhibitor/plant lipid transfer protein/seed storage helical domain-containing protein</fullName>
    </recommendedName>
</protein>
<dbReference type="SUPFAM" id="SSF47699">
    <property type="entry name" value="Bifunctional inhibitor/lipid-transfer protein/seed storage 2S albumin"/>
    <property type="match status" value="1"/>
</dbReference>
<dbReference type="GO" id="GO:0005886">
    <property type="term" value="C:plasma membrane"/>
    <property type="evidence" value="ECO:0007669"/>
    <property type="project" value="UniProtKB-SubCell"/>
</dbReference>
<dbReference type="AlphaFoldDB" id="A0ABC8S1R0"/>
<evidence type="ECO:0000256" key="8">
    <source>
        <dbReference type="ARBA" id="ARBA00023288"/>
    </source>
</evidence>
<sequence>MAAFKDLSYLTVPATLLVFLFSSVNAQISTACTSSMITSFTPCLNYITGSTSGNRVAAPTSDCCNSLRSLMSTSMDCTCLIVTGNVPVSLPFNANLAISLPQACSGSVPLQCKASGVPLPAPGPVLFGPSASPAASASTSSTASNAADMTSAAAETTEDITPASPPVASLTPMANPGIRPVVTSTSASNPSYVSSSTISILLIFVGIMVFK</sequence>
<dbReference type="PROSITE" id="PS51257">
    <property type="entry name" value="PROKAR_LIPOPROTEIN"/>
    <property type="match status" value="1"/>
</dbReference>
<dbReference type="InterPro" id="IPR036312">
    <property type="entry name" value="Bifun_inhib/LTP/seed_sf"/>
</dbReference>
<name>A0ABC8S1R0_9AQUA</name>
<feature type="chain" id="PRO_5044802743" description="Bifunctional inhibitor/plant lipid transfer protein/seed storage helical domain-containing protein" evidence="10">
    <location>
        <begin position="27"/>
        <end position="211"/>
    </location>
</feature>
<evidence type="ECO:0000256" key="3">
    <source>
        <dbReference type="ARBA" id="ARBA00022475"/>
    </source>
</evidence>
<evidence type="ECO:0000256" key="6">
    <source>
        <dbReference type="ARBA" id="ARBA00023157"/>
    </source>
</evidence>
<comment type="caution">
    <text evidence="12">The sequence shown here is derived from an EMBL/GenBank/DDBJ whole genome shotgun (WGS) entry which is preliminary data.</text>
</comment>
<gene>
    <name evidence="12" type="ORF">ILEXP_LOCUS19253</name>
</gene>
<keyword evidence="4" id="KW-0472">Membrane</keyword>
<keyword evidence="13" id="KW-1185">Reference proteome</keyword>
<feature type="region of interest" description="Disordered" evidence="9">
    <location>
        <begin position="138"/>
        <end position="174"/>
    </location>
</feature>
<feature type="signal peptide" evidence="10">
    <location>
        <begin position="1"/>
        <end position="26"/>
    </location>
</feature>
<evidence type="ECO:0000256" key="9">
    <source>
        <dbReference type="SAM" id="MobiDB-lite"/>
    </source>
</evidence>
<evidence type="ECO:0000259" key="11">
    <source>
        <dbReference type="Pfam" id="PF14368"/>
    </source>
</evidence>
<evidence type="ECO:0000256" key="10">
    <source>
        <dbReference type="SAM" id="SignalP"/>
    </source>
</evidence>
<keyword evidence="5 10" id="KW-0732">Signal</keyword>
<evidence type="ECO:0000256" key="1">
    <source>
        <dbReference type="ARBA" id="ARBA00004609"/>
    </source>
</evidence>
<proteinExistence type="inferred from homology"/>
<dbReference type="PANTHER" id="PTHR33044">
    <property type="entry name" value="BIFUNCTIONAL INHIBITOR/LIPID-TRANSFER PROTEIN/SEED STORAGE 2S ALBUMIN SUPERFAMILY PROTEIN-RELATED"/>
    <property type="match status" value="1"/>
</dbReference>
<keyword evidence="3" id="KW-1003">Cell membrane</keyword>
<feature type="compositionally biased region" description="Low complexity" evidence="9">
    <location>
        <begin position="138"/>
        <end position="155"/>
    </location>
</feature>
<keyword evidence="7" id="KW-0325">Glycoprotein</keyword>
<dbReference type="CDD" id="cd00010">
    <property type="entry name" value="AAI_LTSS"/>
    <property type="match status" value="1"/>
</dbReference>
<keyword evidence="4" id="KW-0336">GPI-anchor</keyword>
<evidence type="ECO:0000313" key="13">
    <source>
        <dbReference type="Proteomes" id="UP001642360"/>
    </source>
</evidence>
<comment type="subcellular location">
    <subcellularLocation>
        <location evidence="1">Cell membrane</location>
        <topology evidence="1">Lipid-anchor</topology>
        <topology evidence="1">GPI-anchor</topology>
    </subcellularLocation>
</comment>
<dbReference type="GO" id="GO:0098552">
    <property type="term" value="C:side of membrane"/>
    <property type="evidence" value="ECO:0007669"/>
    <property type="project" value="UniProtKB-KW"/>
</dbReference>
<evidence type="ECO:0000256" key="2">
    <source>
        <dbReference type="ARBA" id="ARBA00009748"/>
    </source>
</evidence>
<evidence type="ECO:0000256" key="5">
    <source>
        <dbReference type="ARBA" id="ARBA00022729"/>
    </source>
</evidence>
<reference evidence="12 13" key="1">
    <citation type="submission" date="2024-02" db="EMBL/GenBank/DDBJ databases">
        <authorList>
            <person name="Vignale AGUSTIN F."/>
            <person name="Sosa J E."/>
            <person name="Modenutti C."/>
        </authorList>
    </citation>
    <scope>NUCLEOTIDE SEQUENCE [LARGE SCALE GENOMIC DNA]</scope>
</reference>
<keyword evidence="8" id="KW-0449">Lipoprotein</keyword>
<dbReference type="Gene3D" id="1.10.110.10">
    <property type="entry name" value="Plant lipid-transfer and hydrophobic proteins"/>
    <property type="match status" value="1"/>
</dbReference>
<evidence type="ECO:0000256" key="4">
    <source>
        <dbReference type="ARBA" id="ARBA00022622"/>
    </source>
</evidence>
<evidence type="ECO:0000313" key="12">
    <source>
        <dbReference type="EMBL" id="CAK9151099.1"/>
    </source>
</evidence>